<dbReference type="GO" id="GO:0004725">
    <property type="term" value="F:protein tyrosine phosphatase activity"/>
    <property type="evidence" value="ECO:0007669"/>
    <property type="project" value="InterPro"/>
</dbReference>
<dbReference type="InterPro" id="IPR038112">
    <property type="entry name" value="Receptor_IA-2_ectodomain_sf"/>
</dbReference>
<dbReference type="Gene3D" id="3.90.190.10">
    <property type="entry name" value="Protein tyrosine phosphatase superfamily"/>
    <property type="match status" value="1"/>
</dbReference>
<evidence type="ECO:0000256" key="12">
    <source>
        <dbReference type="SAM" id="MobiDB-lite"/>
    </source>
</evidence>
<evidence type="ECO:0000256" key="7">
    <source>
        <dbReference type="ARBA" id="ARBA00023136"/>
    </source>
</evidence>
<feature type="domain" description="Tyrosine specific protein phosphatases" evidence="15">
    <location>
        <begin position="1140"/>
        <end position="1200"/>
    </location>
</feature>
<dbReference type="GO" id="GO:0051046">
    <property type="term" value="P:regulation of secretion"/>
    <property type="evidence" value="ECO:0007669"/>
    <property type="project" value="TreeGrafter"/>
</dbReference>
<evidence type="ECO:0000259" key="14">
    <source>
        <dbReference type="PROSITE" id="PS50055"/>
    </source>
</evidence>
<feature type="compositionally biased region" description="Low complexity" evidence="12">
    <location>
        <begin position="916"/>
        <end position="931"/>
    </location>
</feature>
<dbReference type="InterPro" id="IPR029021">
    <property type="entry name" value="Prot-tyrosine_phosphatase-like"/>
</dbReference>
<evidence type="ECO:0000256" key="9">
    <source>
        <dbReference type="ARBA" id="ARBA00023180"/>
    </source>
</evidence>
<evidence type="ECO:0000256" key="11">
    <source>
        <dbReference type="ARBA" id="ARBA00034103"/>
    </source>
</evidence>
<comment type="caution">
    <text evidence="16">The sequence shown here is derived from an EMBL/GenBank/DDBJ whole genome shotgun (WGS) entry which is preliminary data.</text>
</comment>
<dbReference type="Gene3D" id="3.30.70.2470">
    <property type="entry name" value="Protein-tyrosine phosphatase receptor IA-2 ectodomain"/>
    <property type="match status" value="1"/>
</dbReference>
<evidence type="ECO:0000256" key="2">
    <source>
        <dbReference type="ARBA" id="ARBA00022553"/>
    </source>
</evidence>
<dbReference type="SMART" id="SM00404">
    <property type="entry name" value="PTPc_motif"/>
    <property type="match status" value="1"/>
</dbReference>
<evidence type="ECO:0000256" key="6">
    <source>
        <dbReference type="ARBA" id="ARBA00023018"/>
    </source>
</evidence>
<keyword evidence="10" id="KW-0968">Cytoplasmic vesicle</keyword>
<dbReference type="PROSITE" id="PS50056">
    <property type="entry name" value="TYR_PHOSPHATASE_2"/>
    <property type="match status" value="1"/>
</dbReference>
<sequence length="1317" mass="146931">MGDSEEISLVPSSPIPNKGQSRPCRSSHKITSSVFVLVLVVMVNNHLAASIPAPSQTEEKNFGAAGNIGCLFGKTLCDPGSEICYDDYAFGRCLPQIGAVTENDLYRYDLSKGDMHVLQKQMERLFALGYRWGSPYTQCLLQNLLDTIRYGVELDESVCLVVQDQDLEGALRAFNKDVDPWNLAFIKFSPSAKNPHSDFADETYRPPKDLSYPNMGDAVNGRELLTEHSPGMQRLHEKIRQPVIQLPASEDQNPLLVEQELENTVAQIKGKNGKGKGKSGKNKKKPKGKLEAAKRSSMLNVEYPGQSDNFNGVDIGSAKKIPGSRIAEEEWEGPESKGSVINNKLKIDGEVGVDSDGFVNDKILRPKIFSAYYNTPDSFRLGVEESWNDHPVSGAGRAGMDDEAVGVGYGPGYGNDDDGDGDYRARREELSERQAEEDQQIGKAVATLQAQLLLSLLKDNTSPENEFRADEPEQSFVGDPATNNDRVGVESMGLDNNYQHNNDAVSPFAADLDDRDLLYTEGGLVFLNQPHRKFLDQDAPVPQNEGLTFLKRFTPVEIDPEWGALPSEQTEDGLITPLRNDIEYGNEYVDGYDFGSPFFLLNRRNRDGFGFERRERLDVKKPGPWYRTVNNYAFDKDDSEQTMLNPEMQQITLNPEFGSAAEGPADMAEPTKDDEIPRKVPLESVLEWQNEQQVNKKSAPVKFDSVFPASLSLGDGHFDIIDTSYANVFLDKSVNWNTAKNLVDSLAYALDMDRTSFKDITTNNDIVTFKVEPNDKGWNATEVARRIQNLAGSIEAELGLRILKTDVGIRANSKTPAVLALYDEQDPTSNQIYVATFAVCGLVAAVLVAAVAIFLVRKHSKSREKLVRLSQDDPSFEACKDYQDLCRARMAGSKTNEKMEPIRGPAHKIASKDSENGTNSSRSSTSSWSEEPVMTNMDISTGHMVLEYMEDHLKNKDRLDKEWAALCAYEADPCTTAVAEKAENSKKNRYSNSLPFDHSRVVLSANDLANVCGSDYINASTITDHDPRNPAYIATQGPLPNTAADFWQMVWEQGSVVIVNLTRLTENTTALCHRYWPEEGSELHHIYECFLVSEHIWCDEYLVRSFYLKNLKTGETRTVTQFHFLAWPENGIPQSTKALLEFRRKVNKSYRGRSCPIIVHCSDGAGRSGTYCLIDMVLNRMTKGAKEIDIAASLEHIRDQVSIRIFKSPIAHIHAFYPLFVSDARSTNIQRPGAEVKLIAKSKPPPGSLCVHIYDRSSITTFAHSLHQNLPDMIGVDQYCKVPFARPGMVRTRQQFEFVLMAVAEEVHAILKQCLSK</sequence>
<dbReference type="GO" id="GO:0030141">
    <property type="term" value="C:secretory granule"/>
    <property type="evidence" value="ECO:0007669"/>
    <property type="project" value="InterPro"/>
</dbReference>
<evidence type="ECO:0000256" key="8">
    <source>
        <dbReference type="ARBA" id="ARBA00023170"/>
    </source>
</evidence>
<keyword evidence="7 13" id="KW-0472">Membrane</keyword>
<keyword evidence="9" id="KW-0325">Glycoprotein</keyword>
<organism evidence="16 17">
    <name type="scientific">Folsomia candida</name>
    <name type="common">Springtail</name>
    <dbReference type="NCBI Taxonomy" id="158441"/>
    <lineage>
        <taxon>Eukaryota</taxon>
        <taxon>Metazoa</taxon>
        <taxon>Ecdysozoa</taxon>
        <taxon>Arthropoda</taxon>
        <taxon>Hexapoda</taxon>
        <taxon>Collembola</taxon>
        <taxon>Entomobryomorpha</taxon>
        <taxon>Isotomoidea</taxon>
        <taxon>Isotomidae</taxon>
        <taxon>Proisotominae</taxon>
        <taxon>Folsomia</taxon>
    </lineage>
</organism>
<dbReference type="InterPro" id="IPR000242">
    <property type="entry name" value="PTP_cat"/>
</dbReference>
<feature type="compositionally biased region" description="Basic residues" evidence="12">
    <location>
        <begin position="271"/>
        <end position="287"/>
    </location>
</feature>
<dbReference type="GO" id="GO:0030658">
    <property type="term" value="C:transport vesicle membrane"/>
    <property type="evidence" value="ECO:0007669"/>
    <property type="project" value="UniProtKB-SubCell"/>
</dbReference>
<keyword evidence="6" id="KW-0770">Synapse</keyword>
<dbReference type="Pfam" id="PF00102">
    <property type="entry name" value="Y_phosphatase"/>
    <property type="match status" value="1"/>
</dbReference>
<dbReference type="InterPro" id="IPR016130">
    <property type="entry name" value="Tyr_Pase_AS"/>
</dbReference>
<dbReference type="PANTHER" id="PTHR46106:SF4">
    <property type="entry name" value="IA-2 PROTEIN TYROSINE PHOSPHATASE, ISOFORM C"/>
    <property type="match status" value="1"/>
</dbReference>
<accession>A0A226EMN0</accession>
<evidence type="ECO:0000256" key="13">
    <source>
        <dbReference type="SAM" id="Phobius"/>
    </source>
</evidence>
<feature type="region of interest" description="Disordered" evidence="12">
    <location>
        <begin position="1"/>
        <end position="25"/>
    </location>
</feature>
<feature type="region of interest" description="Disordered" evidence="12">
    <location>
        <begin position="893"/>
        <end position="933"/>
    </location>
</feature>
<evidence type="ECO:0000256" key="1">
    <source>
        <dbReference type="ARBA" id="ARBA00004212"/>
    </source>
</evidence>
<name>A0A226EMN0_FOLCA</name>
<keyword evidence="4" id="KW-0732">Signal</keyword>
<protein>
    <submittedName>
        <fullName evidence="16">Receptor-type tyrosine-protein phosphatase N2</fullName>
    </submittedName>
</protein>
<dbReference type="InterPro" id="IPR033522">
    <property type="entry name" value="IA-2/IA-2_beta"/>
</dbReference>
<comment type="subcellular location">
    <subcellularLocation>
        <location evidence="1">Cytoplasmic vesicle</location>
        <location evidence="1">Secretory vesicle membrane</location>
        <topology evidence="1">Single-pass type I membrane protein</topology>
    </subcellularLocation>
    <subcellularLocation>
        <location evidence="11">Synapse</location>
    </subcellularLocation>
</comment>
<keyword evidence="5 13" id="KW-1133">Transmembrane helix</keyword>
<keyword evidence="3 13" id="KW-0812">Transmembrane</keyword>
<dbReference type="Proteomes" id="UP000198287">
    <property type="component" value="Unassembled WGS sequence"/>
</dbReference>
<keyword evidence="17" id="KW-1185">Reference proteome</keyword>
<dbReference type="PROSITE" id="PS00383">
    <property type="entry name" value="TYR_PHOSPHATASE_1"/>
    <property type="match status" value="1"/>
</dbReference>
<feature type="region of interest" description="Disordered" evidence="12">
    <location>
        <begin position="267"/>
        <end position="292"/>
    </location>
</feature>
<gene>
    <name evidence="16" type="ORF">Fcan01_07713</name>
</gene>
<reference evidence="16 17" key="1">
    <citation type="submission" date="2015-12" db="EMBL/GenBank/DDBJ databases">
        <title>The genome of Folsomia candida.</title>
        <authorList>
            <person name="Faddeeva A."/>
            <person name="Derks M.F."/>
            <person name="Anvar Y."/>
            <person name="Smit S."/>
            <person name="Van Straalen N."/>
            <person name="Roelofs D."/>
        </authorList>
    </citation>
    <scope>NUCLEOTIDE SEQUENCE [LARGE SCALE GENOMIC DNA]</scope>
    <source>
        <strain evidence="16 17">VU population</strain>
        <tissue evidence="16">Whole body</tissue>
    </source>
</reference>
<evidence type="ECO:0000256" key="3">
    <source>
        <dbReference type="ARBA" id="ARBA00022692"/>
    </source>
</evidence>
<dbReference type="EMBL" id="LNIX01000003">
    <property type="protein sequence ID" value="OXA57816.1"/>
    <property type="molecule type" value="Genomic_DNA"/>
</dbReference>
<feature type="transmembrane region" description="Helical" evidence="13">
    <location>
        <begin position="832"/>
        <end position="856"/>
    </location>
</feature>
<dbReference type="PANTHER" id="PTHR46106">
    <property type="entry name" value="IA-2 PROTEIN TYROSINE PHOSPHATASE, ISOFORM C"/>
    <property type="match status" value="1"/>
</dbReference>
<dbReference type="InterPro" id="IPR000387">
    <property type="entry name" value="Tyr_Pase_dom"/>
</dbReference>
<dbReference type="InterPro" id="IPR021613">
    <property type="entry name" value="Receptor_IA-2_dom"/>
</dbReference>
<dbReference type="GO" id="GO:0045202">
    <property type="term" value="C:synapse"/>
    <property type="evidence" value="ECO:0007669"/>
    <property type="project" value="UniProtKB-SubCell"/>
</dbReference>
<proteinExistence type="predicted"/>
<dbReference type="SMART" id="SM00194">
    <property type="entry name" value="PTPc"/>
    <property type="match status" value="1"/>
</dbReference>
<evidence type="ECO:0000256" key="4">
    <source>
        <dbReference type="ARBA" id="ARBA00022729"/>
    </source>
</evidence>
<evidence type="ECO:0000313" key="16">
    <source>
        <dbReference type="EMBL" id="OXA57816.1"/>
    </source>
</evidence>
<feature type="domain" description="Tyrosine-protein phosphatase" evidence="14">
    <location>
        <begin position="959"/>
        <end position="1200"/>
    </location>
</feature>
<dbReference type="SUPFAM" id="SSF52799">
    <property type="entry name" value="(Phosphotyrosine protein) phosphatases II"/>
    <property type="match status" value="1"/>
</dbReference>
<dbReference type="GO" id="GO:0048666">
    <property type="term" value="P:neuron development"/>
    <property type="evidence" value="ECO:0007669"/>
    <property type="project" value="UniProtKB-ARBA"/>
</dbReference>
<dbReference type="InterPro" id="IPR003595">
    <property type="entry name" value="Tyr_Pase_cat"/>
</dbReference>
<evidence type="ECO:0000259" key="15">
    <source>
        <dbReference type="PROSITE" id="PS50056"/>
    </source>
</evidence>
<dbReference type="PRINTS" id="PR00700">
    <property type="entry name" value="PRTYPHPHTASE"/>
</dbReference>
<dbReference type="Pfam" id="PF11548">
    <property type="entry name" value="Receptor_IA-2"/>
    <property type="match status" value="1"/>
</dbReference>
<dbReference type="PROSITE" id="PS50055">
    <property type="entry name" value="TYR_PHOSPHATASE_PTP"/>
    <property type="match status" value="1"/>
</dbReference>
<dbReference type="FunFam" id="3.90.190.10:FF:000017">
    <property type="entry name" value="receptor-type tyrosine-protein phosphatase-like N isoform X2"/>
    <property type="match status" value="1"/>
</dbReference>
<dbReference type="OrthoDB" id="9880441at2759"/>
<evidence type="ECO:0000313" key="17">
    <source>
        <dbReference type="Proteomes" id="UP000198287"/>
    </source>
</evidence>
<dbReference type="STRING" id="158441.A0A226EMN0"/>
<evidence type="ECO:0000256" key="10">
    <source>
        <dbReference type="ARBA" id="ARBA00023329"/>
    </source>
</evidence>
<feature type="region of interest" description="Disordered" evidence="12">
    <location>
        <begin position="463"/>
        <end position="482"/>
    </location>
</feature>
<feature type="region of interest" description="Disordered" evidence="12">
    <location>
        <begin position="394"/>
        <end position="423"/>
    </location>
</feature>
<keyword evidence="2" id="KW-0597">Phosphoprotein</keyword>
<keyword evidence="8 16" id="KW-0675">Receptor</keyword>
<evidence type="ECO:0000256" key="5">
    <source>
        <dbReference type="ARBA" id="ARBA00022989"/>
    </source>
</evidence>